<dbReference type="PANTHER" id="PTHR37460">
    <property type="entry name" value="ENDONUCLEASE III"/>
    <property type="match status" value="1"/>
</dbReference>
<accession>A0A3B0ZAM1</accession>
<keyword evidence="1" id="KW-0540">Nuclease</keyword>
<dbReference type="GO" id="GO:0140078">
    <property type="term" value="F:class I DNA-(apurinic or apyrimidinic site) endonuclease activity"/>
    <property type="evidence" value="ECO:0007669"/>
    <property type="project" value="UniProtKB-EC"/>
</dbReference>
<dbReference type="PANTHER" id="PTHR37460:SF1">
    <property type="entry name" value="ENDONUCLEASE III"/>
    <property type="match status" value="1"/>
</dbReference>
<reference evidence="1" key="1">
    <citation type="submission" date="2018-06" db="EMBL/GenBank/DDBJ databases">
        <authorList>
            <person name="Zhirakovskaya E."/>
        </authorList>
    </citation>
    <scope>NUCLEOTIDE SEQUENCE</scope>
</reference>
<protein>
    <submittedName>
        <fullName evidence="1">Endonuclease III</fullName>
        <ecNumber evidence="1">4.2.99.18</ecNumber>
    </submittedName>
</protein>
<gene>
    <name evidence="1" type="ORF">MNBD_GAMMA17-967</name>
</gene>
<dbReference type="Pfam" id="PF01986">
    <property type="entry name" value="DUF123"/>
    <property type="match status" value="1"/>
</dbReference>
<organism evidence="1">
    <name type="scientific">hydrothermal vent metagenome</name>
    <dbReference type="NCBI Taxonomy" id="652676"/>
    <lineage>
        <taxon>unclassified sequences</taxon>
        <taxon>metagenomes</taxon>
        <taxon>ecological metagenomes</taxon>
    </lineage>
</organism>
<keyword evidence="1" id="KW-0456">Lyase</keyword>
<dbReference type="EMBL" id="UOFQ01000191">
    <property type="protein sequence ID" value="VAW90445.1"/>
    <property type="molecule type" value="Genomic_DNA"/>
</dbReference>
<proteinExistence type="predicted"/>
<name>A0A3B0ZAM1_9ZZZZ</name>
<sequence length="158" mass="18063">MVSHVIEAKSGAYVLVMHAVRHQSIEIGRLGAMQVVPGYYLYVGSAFGPGGVRARVSHHMRVSERPRWHIDYLRQVCPLAMIWCSYEEVHREHEWVELLESITTVTIPMMGFGASDHRGKSHLFYSKAKPSFAAFSRRAGKQKREHRNAPLYQILCQT</sequence>
<dbReference type="EC" id="4.2.99.18" evidence="1"/>
<keyword evidence="1" id="KW-0378">Hydrolase</keyword>
<dbReference type="AlphaFoldDB" id="A0A3B0ZAM1"/>
<keyword evidence="1" id="KW-0255">Endonuclease</keyword>
<dbReference type="InterPro" id="IPR002837">
    <property type="entry name" value="DUF123"/>
</dbReference>
<dbReference type="CDD" id="cd10441">
    <property type="entry name" value="GIY-YIG_COG1833"/>
    <property type="match status" value="1"/>
</dbReference>
<evidence type="ECO:0000313" key="1">
    <source>
        <dbReference type="EMBL" id="VAW90445.1"/>
    </source>
</evidence>